<dbReference type="EMBL" id="JBIMZQ010000114">
    <property type="protein sequence ID" value="KAL3656166.1"/>
    <property type="molecule type" value="Genomic_DNA"/>
</dbReference>
<keyword evidence="4" id="KW-1185">Reference proteome</keyword>
<evidence type="ECO:0000313" key="4">
    <source>
        <dbReference type="Proteomes" id="UP001632037"/>
    </source>
</evidence>
<dbReference type="Proteomes" id="UP001632037">
    <property type="component" value="Unassembled WGS sequence"/>
</dbReference>
<gene>
    <name evidence="3" type="ORF">V7S43_012530</name>
    <name evidence="2" type="ORF">V7S43_019018</name>
</gene>
<reference evidence="3 4" key="1">
    <citation type="submission" date="2024-09" db="EMBL/GenBank/DDBJ databases">
        <title>Genome sequencing and assembly of Phytophthora oleae, isolate VK10A, causative agent of rot of olive drupes.</title>
        <authorList>
            <person name="Conti Taguali S."/>
            <person name="Riolo M."/>
            <person name="La Spada F."/>
            <person name="Cacciola S.O."/>
            <person name="Dionisio G."/>
        </authorList>
    </citation>
    <scope>NUCLEOTIDE SEQUENCE [LARGE SCALE GENOMIC DNA]</scope>
    <source>
        <strain evidence="3 4">VK10A</strain>
    </source>
</reference>
<accession>A0ABD3F771</accession>
<dbReference type="AlphaFoldDB" id="A0ABD3F771"/>
<proteinExistence type="predicted"/>
<sequence length="51" mass="5642">MMAIGQGDLASGKLEEQREPMDKEKNEEKLLSLRFPSATGTTSRTDGMPRC</sequence>
<feature type="region of interest" description="Disordered" evidence="1">
    <location>
        <begin position="1"/>
        <end position="51"/>
    </location>
</feature>
<evidence type="ECO:0000313" key="2">
    <source>
        <dbReference type="EMBL" id="KAL3656166.1"/>
    </source>
</evidence>
<name>A0ABD3F771_9STRA</name>
<evidence type="ECO:0000256" key="1">
    <source>
        <dbReference type="SAM" id="MobiDB-lite"/>
    </source>
</evidence>
<comment type="caution">
    <text evidence="3">The sequence shown here is derived from an EMBL/GenBank/DDBJ whole genome shotgun (WGS) entry which is preliminary data.</text>
</comment>
<dbReference type="EMBL" id="JBIMZQ010000031">
    <property type="protein sequence ID" value="KAL3662687.1"/>
    <property type="molecule type" value="Genomic_DNA"/>
</dbReference>
<protein>
    <recommendedName>
        <fullName evidence="5">RxLR effector protein</fullName>
    </recommendedName>
</protein>
<feature type="compositionally biased region" description="Basic and acidic residues" evidence="1">
    <location>
        <begin position="13"/>
        <end position="31"/>
    </location>
</feature>
<evidence type="ECO:0000313" key="3">
    <source>
        <dbReference type="EMBL" id="KAL3662687.1"/>
    </source>
</evidence>
<evidence type="ECO:0008006" key="5">
    <source>
        <dbReference type="Google" id="ProtNLM"/>
    </source>
</evidence>
<organism evidence="3 4">
    <name type="scientific">Phytophthora oleae</name>
    <dbReference type="NCBI Taxonomy" id="2107226"/>
    <lineage>
        <taxon>Eukaryota</taxon>
        <taxon>Sar</taxon>
        <taxon>Stramenopiles</taxon>
        <taxon>Oomycota</taxon>
        <taxon>Peronosporomycetes</taxon>
        <taxon>Peronosporales</taxon>
        <taxon>Peronosporaceae</taxon>
        <taxon>Phytophthora</taxon>
    </lineage>
</organism>